<organism evidence="1 2">
    <name type="scientific">Salinigranum rubrum</name>
    <dbReference type="NCBI Taxonomy" id="755307"/>
    <lineage>
        <taxon>Archaea</taxon>
        <taxon>Methanobacteriati</taxon>
        <taxon>Methanobacteriota</taxon>
        <taxon>Stenosarchaea group</taxon>
        <taxon>Halobacteria</taxon>
        <taxon>Halobacteriales</taxon>
        <taxon>Haloferacaceae</taxon>
        <taxon>Salinigranum</taxon>
    </lineage>
</organism>
<gene>
    <name evidence="1" type="ORF">C2R22_11925</name>
</gene>
<evidence type="ECO:0000313" key="1">
    <source>
        <dbReference type="EMBL" id="AUV82264.1"/>
    </source>
</evidence>
<reference evidence="1 2" key="1">
    <citation type="submission" date="2018-01" db="EMBL/GenBank/DDBJ databases">
        <title>Complete genome sequence of Salinigranum rubrum GX10T, an extremely halophilic archaeon isolated from a marine solar saltern.</title>
        <authorList>
            <person name="Han S."/>
        </authorList>
    </citation>
    <scope>NUCLEOTIDE SEQUENCE [LARGE SCALE GENOMIC DNA]</scope>
    <source>
        <strain evidence="1 2">GX10</strain>
    </source>
</reference>
<dbReference type="Pfam" id="PF11199">
    <property type="entry name" value="DUF2891"/>
    <property type="match status" value="1"/>
</dbReference>
<dbReference type="Proteomes" id="UP000236584">
    <property type="component" value="Chromosome"/>
</dbReference>
<name>A0A2I8VK41_9EURY</name>
<protein>
    <submittedName>
        <fullName evidence="1">DUF2891 domain-containing protein</fullName>
    </submittedName>
</protein>
<dbReference type="EMBL" id="CP026309">
    <property type="protein sequence ID" value="AUV82264.1"/>
    <property type="molecule type" value="Genomic_DNA"/>
</dbReference>
<proteinExistence type="predicted"/>
<keyword evidence="2" id="KW-1185">Reference proteome</keyword>
<dbReference type="GeneID" id="35592810"/>
<dbReference type="InterPro" id="IPR021365">
    <property type="entry name" value="DUF2891"/>
</dbReference>
<evidence type="ECO:0000313" key="2">
    <source>
        <dbReference type="Proteomes" id="UP000236584"/>
    </source>
</evidence>
<dbReference type="RefSeq" id="WP_103425953.1">
    <property type="nucleotide sequence ID" value="NZ_CP026309.1"/>
</dbReference>
<dbReference type="OrthoDB" id="172835at2157"/>
<dbReference type="AlphaFoldDB" id="A0A2I8VK41"/>
<accession>A0A2I8VK41</accession>
<sequence length="364" mass="40931">MVPFDEVDRETLLSGRRDWMDSDHAAALSRHPLDCLETEYPHYVGAVGGSGEAPSPKRQHPVFYGCFDWHSAVHSHWCLIRQLRLFEDHPDEAAVTRSISGRFTAANVEREVEYLDDHPSFERPYGWAWLLRLAAELHLWDDERADEWRAVLRPLEQSVVDLVRDGFLSRQRPIRVGTHHNSAFALQCVLDYAAVTGADGLAVAARERSRAFFEGDRNYPVEYEPMGFDFLSPALAEADLMRRVLDREAFVAWVDEFLPELTEPPYDGALDPVEVDPESADGSELHLVGLNLSKAWCLAGVGSALGDHRYATAFERSAERHAVEGLERAFTDDYAGAHWLSSFVLYLLTRNEGGVAPVDGRPDA</sequence>
<dbReference type="KEGG" id="srub:C2R22_11925"/>